<name>A0ABP0UAJ1_9BRYO</name>
<keyword evidence="1" id="KW-1133">Transmembrane helix</keyword>
<evidence type="ECO:0000313" key="3">
    <source>
        <dbReference type="Proteomes" id="UP001497512"/>
    </source>
</evidence>
<dbReference type="EMBL" id="OZ019894">
    <property type="protein sequence ID" value="CAK9216447.1"/>
    <property type="molecule type" value="Genomic_DNA"/>
</dbReference>
<accession>A0ABP0UAJ1</accession>
<keyword evidence="1" id="KW-0812">Transmembrane</keyword>
<feature type="transmembrane region" description="Helical" evidence="1">
    <location>
        <begin position="31"/>
        <end position="52"/>
    </location>
</feature>
<sequence>MGRLLSFTDAVAECPAQAVVSPSGAFSADHIILVMKVGILFINIITVAFSIWRSFSSASLNPENLFSSSAA</sequence>
<protein>
    <submittedName>
        <fullName evidence="2">Uncharacterized protein</fullName>
    </submittedName>
</protein>
<keyword evidence="3" id="KW-1185">Reference proteome</keyword>
<dbReference type="Proteomes" id="UP001497512">
    <property type="component" value="Chromosome 2"/>
</dbReference>
<organism evidence="2 3">
    <name type="scientific">Sphagnum troendelagicum</name>
    <dbReference type="NCBI Taxonomy" id="128251"/>
    <lineage>
        <taxon>Eukaryota</taxon>
        <taxon>Viridiplantae</taxon>
        <taxon>Streptophyta</taxon>
        <taxon>Embryophyta</taxon>
        <taxon>Bryophyta</taxon>
        <taxon>Sphagnophytina</taxon>
        <taxon>Sphagnopsida</taxon>
        <taxon>Sphagnales</taxon>
        <taxon>Sphagnaceae</taxon>
        <taxon>Sphagnum</taxon>
    </lineage>
</organism>
<evidence type="ECO:0000256" key="1">
    <source>
        <dbReference type="SAM" id="Phobius"/>
    </source>
</evidence>
<evidence type="ECO:0000313" key="2">
    <source>
        <dbReference type="EMBL" id="CAK9216447.1"/>
    </source>
</evidence>
<reference evidence="2" key="1">
    <citation type="submission" date="2024-02" db="EMBL/GenBank/DDBJ databases">
        <authorList>
            <consortium name="ELIXIR-Norway"/>
            <consortium name="Elixir Norway"/>
        </authorList>
    </citation>
    <scope>NUCLEOTIDE SEQUENCE</scope>
</reference>
<proteinExistence type="predicted"/>
<keyword evidence="1" id="KW-0472">Membrane</keyword>
<gene>
    <name evidence="2" type="ORF">CSSPTR1EN2_LOCUS13475</name>
</gene>